<gene>
    <name evidence="1" type="ORF">PtA15_16A109</name>
</gene>
<dbReference type="EMBL" id="CP110436">
    <property type="protein sequence ID" value="WAQ92203.1"/>
    <property type="molecule type" value="Genomic_DNA"/>
</dbReference>
<name>A0ABY7D6I2_9BASI</name>
<dbReference type="Proteomes" id="UP001164743">
    <property type="component" value="Chromosome 16A"/>
</dbReference>
<reference evidence="1" key="1">
    <citation type="submission" date="2022-10" db="EMBL/GenBank/DDBJ databases">
        <title>Puccinia triticina Genome sequencing and assembly.</title>
        <authorList>
            <person name="Li C."/>
        </authorList>
    </citation>
    <scope>NUCLEOTIDE SEQUENCE</scope>
    <source>
        <strain evidence="1">Pt15</strain>
    </source>
</reference>
<accession>A0ABY7D6I2</accession>
<keyword evidence="2" id="KW-1185">Reference proteome</keyword>
<organism evidence="1 2">
    <name type="scientific">Puccinia triticina</name>
    <dbReference type="NCBI Taxonomy" id="208348"/>
    <lineage>
        <taxon>Eukaryota</taxon>
        <taxon>Fungi</taxon>
        <taxon>Dikarya</taxon>
        <taxon>Basidiomycota</taxon>
        <taxon>Pucciniomycotina</taxon>
        <taxon>Pucciniomycetes</taxon>
        <taxon>Pucciniales</taxon>
        <taxon>Pucciniaceae</taxon>
        <taxon>Puccinia</taxon>
    </lineage>
</organism>
<proteinExistence type="predicted"/>
<protein>
    <submittedName>
        <fullName evidence="1">Uncharacterized protein</fullName>
    </submittedName>
</protein>
<dbReference type="RefSeq" id="XP_053027758.1">
    <property type="nucleotide sequence ID" value="XM_053163766.1"/>
</dbReference>
<sequence length="63" mass="7231">MTDRNANHYYSANNSPCPPKSQNPYYCNITHDYSQVNQSSRNLRSIQITLLLLSLAYHSLTLV</sequence>
<evidence type="ECO:0000313" key="1">
    <source>
        <dbReference type="EMBL" id="WAQ92203.1"/>
    </source>
</evidence>
<evidence type="ECO:0000313" key="2">
    <source>
        <dbReference type="Proteomes" id="UP001164743"/>
    </source>
</evidence>
<dbReference type="GeneID" id="77804661"/>